<dbReference type="Proteomes" id="UP000027778">
    <property type="component" value="Unassembled WGS sequence"/>
</dbReference>
<evidence type="ECO:0000256" key="1">
    <source>
        <dbReference type="SAM" id="MobiDB-lite"/>
    </source>
</evidence>
<evidence type="ECO:0000313" key="3">
    <source>
        <dbReference type="Proteomes" id="UP000027778"/>
    </source>
</evidence>
<sequence>MNSAPFFTKKSSCQCSSITKNEERKIKNSSQKKIFKQRAKTNKYINLPPNQSSKQTTSRVNKTQDQVPKSSASFPFQINIPYFNIHIDSTELLTIAKSVLAETLLRKLQDPKFLMDILNSEGGNKLFNLAGNLFNTSDKKTEPNNNGK</sequence>
<dbReference type="EMBL" id="JOTM01000001">
    <property type="protein sequence ID" value="KEK25731.1"/>
    <property type="molecule type" value="Genomic_DNA"/>
</dbReference>
<accession>A0A073KGT9</accession>
<protein>
    <submittedName>
        <fullName evidence="2">Uncharacterized protein</fullName>
    </submittedName>
</protein>
<feature type="compositionally biased region" description="Polar residues" evidence="1">
    <location>
        <begin position="48"/>
        <end position="70"/>
    </location>
</feature>
<dbReference type="OrthoDB" id="2934765at2"/>
<feature type="region of interest" description="Disordered" evidence="1">
    <location>
        <begin position="18"/>
        <end position="70"/>
    </location>
</feature>
<proteinExistence type="predicted"/>
<gene>
    <name evidence="2" type="ORF">BAGA_00405</name>
</gene>
<evidence type="ECO:0000313" key="2">
    <source>
        <dbReference type="EMBL" id="KEK25731.1"/>
    </source>
</evidence>
<keyword evidence="3" id="KW-1185">Reference proteome</keyword>
<comment type="caution">
    <text evidence="2">The sequence shown here is derived from an EMBL/GenBank/DDBJ whole genome shotgun (WGS) entry which is preliminary data.</text>
</comment>
<dbReference type="RefSeq" id="WP_033672072.1">
    <property type="nucleotide sequence ID" value="NZ_JOTM01000001.1"/>
</dbReference>
<reference evidence="2 3" key="1">
    <citation type="submission" date="2014-06" db="EMBL/GenBank/DDBJ databases">
        <title>Draft genome sequence of Bacillus gaemokensis JCM 15801 (MCCC 1A00707).</title>
        <authorList>
            <person name="Lai Q."/>
            <person name="Liu Y."/>
            <person name="Shao Z."/>
        </authorList>
    </citation>
    <scope>NUCLEOTIDE SEQUENCE [LARGE SCALE GENOMIC DNA]</scope>
    <source>
        <strain evidence="2 3">JCM 15801</strain>
    </source>
</reference>
<organism evidence="2 3">
    <name type="scientific">Bacillus gaemokensis</name>
    <dbReference type="NCBI Taxonomy" id="574375"/>
    <lineage>
        <taxon>Bacteria</taxon>
        <taxon>Bacillati</taxon>
        <taxon>Bacillota</taxon>
        <taxon>Bacilli</taxon>
        <taxon>Bacillales</taxon>
        <taxon>Bacillaceae</taxon>
        <taxon>Bacillus</taxon>
        <taxon>Bacillus cereus group</taxon>
    </lineage>
</organism>
<name>A0A073KGT9_9BACI</name>
<dbReference type="AlphaFoldDB" id="A0A073KGT9"/>